<reference evidence="2 3" key="1">
    <citation type="submission" date="2019-01" db="EMBL/GenBank/DDBJ databases">
        <title>A draft genome assembly of the solar-powered sea slug Elysia chlorotica.</title>
        <authorList>
            <person name="Cai H."/>
            <person name="Li Q."/>
            <person name="Fang X."/>
            <person name="Li J."/>
            <person name="Curtis N.E."/>
            <person name="Altenburger A."/>
            <person name="Shibata T."/>
            <person name="Feng M."/>
            <person name="Maeda T."/>
            <person name="Schwartz J.A."/>
            <person name="Shigenobu S."/>
            <person name="Lundholm N."/>
            <person name="Nishiyama T."/>
            <person name="Yang H."/>
            <person name="Hasebe M."/>
            <person name="Li S."/>
            <person name="Pierce S.K."/>
            <person name="Wang J."/>
        </authorList>
    </citation>
    <scope>NUCLEOTIDE SEQUENCE [LARGE SCALE GENOMIC DNA]</scope>
    <source>
        <strain evidence="2">EC2010</strain>
        <tissue evidence="2">Whole organism of an adult</tissue>
    </source>
</reference>
<evidence type="ECO:0000259" key="1">
    <source>
        <dbReference type="PROSITE" id="PS50994"/>
    </source>
</evidence>
<dbReference type="Pfam" id="PF17921">
    <property type="entry name" value="Integrase_H2C2"/>
    <property type="match status" value="1"/>
</dbReference>
<dbReference type="GO" id="GO:0003676">
    <property type="term" value="F:nucleic acid binding"/>
    <property type="evidence" value="ECO:0007669"/>
    <property type="project" value="InterPro"/>
</dbReference>
<dbReference type="PROSITE" id="PS50994">
    <property type="entry name" value="INTEGRASE"/>
    <property type="match status" value="1"/>
</dbReference>
<dbReference type="Proteomes" id="UP000271974">
    <property type="component" value="Unassembled WGS sequence"/>
</dbReference>
<protein>
    <recommendedName>
        <fullName evidence="1">Integrase catalytic domain-containing protein</fullName>
    </recommendedName>
</protein>
<dbReference type="OrthoDB" id="6159075at2759"/>
<dbReference type="EMBL" id="RQTK01001176">
    <property type="protein sequence ID" value="RUS71675.1"/>
    <property type="molecule type" value="Genomic_DNA"/>
</dbReference>
<sequence length="364" mass="41281">MAYTLAEFDEYLNKKCYPPSCKGNSGRKKNFRRAVEKFHLREGVLHRIVKIGNEESSLRVIKDEKEREDIVLGAHVGFDDTSVESKALGGHLGYDKTEKKIASKVWWPCIRKDVRNYIKSCIRCQRRAPCIKRGPKQAKKRPHPWSQIGVDICSLPASKEGYTCLVVAVDCFSKWTEAEALYRKAAEGVADFLYGCICRHGYFDIQINDSCCEFVNSVSTELLRLTGVKVKVTSPYHLQANGLVKPSPITNQDMMTKVFSEASLAEDWPRALPGILFALRTSTQASTKHSPFFLMYGREPKQPEPMALTEQQFPTNSNEWADSGQQCLNYETGEIQTVSECVSSEQQFADKTQVELQKFFFNSQ</sequence>
<dbReference type="InterPro" id="IPR001584">
    <property type="entry name" value="Integrase_cat-core"/>
</dbReference>
<dbReference type="SUPFAM" id="SSF53098">
    <property type="entry name" value="Ribonuclease H-like"/>
    <property type="match status" value="1"/>
</dbReference>
<dbReference type="InterPro" id="IPR012337">
    <property type="entry name" value="RNaseH-like_sf"/>
</dbReference>
<name>A0A3S0ZCA5_ELYCH</name>
<dbReference type="Gene3D" id="3.30.420.10">
    <property type="entry name" value="Ribonuclease H-like superfamily/Ribonuclease H"/>
    <property type="match status" value="1"/>
</dbReference>
<dbReference type="AlphaFoldDB" id="A0A3S0ZCA5"/>
<proteinExistence type="predicted"/>
<evidence type="ECO:0000313" key="2">
    <source>
        <dbReference type="EMBL" id="RUS71675.1"/>
    </source>
</evidence>
<evidence type="ECO:0000313" key="3">
    <source>
        <dbReference type="Proteomes" id="UP000271974"/>
    </source>
</evidence>
<accession>A0A3S0ZCA5</accession>
<gene>
    <name evidence="2" type="ORF">EGW08_020564</name>
</gene>
<dbReference type="Gene3D" id="1.10.340.70">
    <property type="match status" value="1"/>
</dbReference>
<dbReference type="InterPro" id="IPR041588">
    <property type="entry name" value="Integrase_H2C2"/>
</dbReference>
<feature type="domain" description="Integrase catalytic" evidence="1">
    <location>
        <begin position="138"/>
        <end position="299"/>
    </location>
</feature>
<keyword evidence="3" id="KW-1185">Reference proteome</keyword>
<dbReference type="FunFam" id="1.10.340.70:FF:000001">
    <property type="entry name" value="Retrovirus-related Pol polyprotein from transposon gypsy-like Protein"/>
    <property type="match status" value="1"/>
</dbReference>
<dbReference type="InterPro" id="IPR050951">
    <property type="entry name" value="Retrovirus_Pol_polyprotein"/>
</dbReference>
<dbReference type="GO" id="GO:0015074">
    <property type="term" value="P:DNA integration"/>
    <property type="evidence" value="ECO:0007669"/>
    <property type="project" value="InterPro"/>
</dbReference>
<dbReference type="PANTHER" id="PTHR37984:SF5">
    <property type="entry name" value="PROTEIN NYNRIN-LIKE"/>
    <property type="match status" value="1"/>
</dbReference>
<dbReference type="PANTHER" id="PTHR37984">
    <property type="entry name" value="PROTEIN CBG26694"/>
    <property type="match status" value="1"/>
</dbReference>
<dbReference type="STRING" id="188477.A0A3S0ZCA5"/>
<comment type="caution">
    <text evidence="2">The sequence shown here is derived from an EMBL/GenBank/DDBJ whole genome shotgun (WGS) entry which is preliminary data.</text>
</comment>
<organism evidence="2 3">
    <name type="scientific">Elysia chlorotica</name>
    <name type="common">Eastern emerald elysia</name>
    <name type="synonym">Sea slug</name>
    <dbReference type="NCBI Taxonomy" id="188477"/>
    <lineage>
        <taxon>Eukaryota</taxon>
        <taxon>Metazoa</taxon>
        <taxon>Spiralia</taxon>
        <taxon>Lophotrochozoa</taxon>
        <taxon>Mollusca</taxon>
        <taxon>Gastropoda</taxon>
        <taxon>Heterobranchia</taxon>
        <taxon>Euthyneura</taxon>
        <taxon>Panpulmonata</taxon>
        <taxon>Sacoglossa</taxon>
        <taxon>Placobranchoidea</taxon>
        <taxon>Plakobranchidae</taxon>
        <taxon>Elysia</taxon>
    </lineage>
</organism>
<dbReference type="InterPro" id="IPR036397">
    <property type="entry name" value="RNaseH_sf"/>
</dbReference>